<evidence type="ECO:0000259" key="1">
    <source>
        <dbReference type="Pfam" id="PF24125"/>
    </source>
</evidence>
<dbReference type="InterPro" id="IPR056203">
    <property type="entry name" value="Cds6_C"/>
</dbReference>
<dbReference type="EMBL" id="AP021888">
    <property type="protein sequence ID" value="BBP44506.1"/>
    <property type="molecule type" value="Genomic_DNA"/>
</dbReference>
<organism evidence="2 3">
    <name type="scientific">Thiosulfativibrio zosterae</name>
    <dbReference type="NCBI Taxonomy" id="2675053"/>
    <lineage>
        <taxon>Bacteria</taxon>
        <taxon>Pseudomonadati</taxon>
        <taxon>Pseudomonadota</taxon>
        <taxon>Gammaproteobacteria</taxon>
        <taxon>Thiotrichales</taxon>
        <taxon>Piscirickettsiaceae</taxon>
        <taxon>Thiosulfativibrio</taxon>
    </lineage>
</organism>
<dbReference type="Proteomes" id="UP000501466">
    <property type="component" value="Chromosome"/>
</dbReference>
<feature type="domain" description="Cds6 C-terminal" evidence="1">
    <location>
        <begin position="36"/>
        <end position="134"/>
    </location>
</feature>
<evidence type="ECO:0000313" key="2">
    <source>
        <dbReference type="EMBL" id="BBP44506.1"/>
    </source>
</evidence>
<keyword evidence="3" id="KW-1185">Reference proteome</keyword>
<proteinExistence type="predicted"/>
<dbReference type="InterPro" id="IPR032710">
    <property type="entry name" value="NTF2-like_dom_sf"/>
</dbReference>
<dbReference type="SUPFAM" id="SSF54427">
    <property type="entry name" value="NTF2-like"/>
    <property type="match status" value="1"/>
</dbReference>
<protein>
    <recommendedName>
        <fullName evidence="1">Cds6 C-terminal domain-containing protein</fullName>
    </recommendedName>
</protein>
<accession>A0A6F8PR00</accession>
<sequence length="139" mass="15958">MLSMKSSVSKEVADAMIASQTYRSNNACQKAELTFDFWRYAWMTKKVDLYLAQYAPDFASENMSHAAWKALRAERINAPKGYIWIGAENKTWSNNAKQYQVTFKQNYKSNLYQDTVIKTLVFEDIGGKCLITKELVISS</sequence>
<dbReference type="Pfam" id="PF24125">
    <property type="entry name" value="Cds6_C"/>
    <property type="match status" value="1"/>
</dbReference>
<evidence type="ECO:0000313" key="3">
    <source>
        <dbReference type="Proteomes" id="UP000501466"/>
    </source>
</evidence>
<name>A0A6F8PR00_9GAMM</name>
<dbReference type="KEGG" id="tzo:THMIRHAT_22520"/>
<dbReference type="AlphaFoldDB" id="A0A6F8PR00"/>
<gene>
    <name evidence="2" type="ORF">THMIRHAT_22520</name>
</gene>
<reference evidence="3" key="1">
    <citation type="submission" date="2019-11" db="EMBL/GenBank/DDBJ databases">
        <title>Isolation and characterization of two novel species in the genus Thiomicrorhabdus.</title>
        <authorList>
            <person name="Mochizuki J."/>
            <person name="Kojima H."/>
            <person name="Fukui M."/>
        </authorList>
    </citation>
    <scope>NUCLEOTIDE SEQUENCE [LARGE SCALE GENOMIC DNA]</scope>
    <source>
        <strain evidence="3">AkT22</strain>
    </source>
</reference>